<organism evidence="1">
    <name type="scientific">Hexamita inflata</name>
    <dbReference type="NCBI Taxonomy" id="28002"/>
    <lineage>
        <taxon>Eukaryota</taxon>
        <taxon>Metamonada</taxon>
        <taxon>Diplomonadida</taxon>
        <taxon>Hexamitidae</taxon>
        <taxon>Hexamitinae</taxon>
        <taxon>Hexamita</taxon>
    </lineage>
</organism>
<dbReference type="EMBL" id="CATOUU010000944">
    <property type="protein sequence ID" value="CAI9961764.1"/>
    <property type="molecule type" value="Genomic_DNA"/>
</dbReference>
<gene>
    <name evidence="1" type="ORF">HINF_LOCUS49409</name>
    <name evidence="2" type="ORF">HINF_LOCUS58497</name>
</gene>
<evidence type="ECO:0000313" key="1">
    <source>
        <dbReference type="EMBL" id="CAI9961764.1"/>
    </source>
</evidence>
<proteinExistence type="predicted"/>
<dbReference type="EMBL" id="CAXDID020000329">
    <property type="protein sequence ID" value="CAL6077612.1"/>
    <property type="molecule type" value="Genomic_DNA"/>
</dbReference>
<protein>
    <submittedName>
        <fullName evidence="1">Golgin subfamily B member 1-like</fullName>
    </submittedName>
    <submittedName>
        <fullName evidence="2">Golgin_subfamily B member 1-like</fullName>
    </submittedName>
</protein>
<evidence type="ECO:0000313" key="2">
    <source>
        <dbReference type="EMBL" id="CAL6077612.1"/>
    </source>
</evidence>
<dbReference type="Proteomes" id="UP001642409">
    <property type="component" value="Unassembled WGS sequence"/>
</dbReference>
<reference evidence="1" key="1">
    <citation type="submission" date="2023-06" db="EMBL/GenBank/DDBJ databases">
        <authorList>
            <person name="Kurt Z."/>
        </authorList>
    </citation>
    <scope>NUCLEOTIDE SEQUENCE</scope>
</reference>
<dbReference type="Gene3D" id="1.20.5.340">
    <property type="match status" value="1"/>
</dbReference>
<dbReference type="AlphaFoldDB" id="A0AA86UN46"/>
<accession>A0AA86UN46</accession>
<keyword evidence="3" id="KW-1185">Reference proteome</keyword>
<reference evidence="2 3" key="2">
    <citation type="submission" date="2024-07" db="EMBL/GenBank/DDBJ databases">
        <authorList>
            <person name="Akdeniz Z."/>
        </authorList>
    </citation>
    <scope>NUCLEOTIDE SEQUENCE [LARGE SCALE GENOMIC DNA]</scope>
</reference>
<name>A0AA86UN46_9EUKA</name>
<evidence type="ECO:0000313" key="3">
    <source>
        <dbReference type="Proteomes" id="UP001642409"/>
    </source>
</evidence>
<comment type="caution">
    <text evidence="1">The sequence shown here is derived from an EMBL/GenBank/DDBJ whole genome shotgun (WGS) entry which is preliminary data.</text>
</comment>
<sequence>MDVGIAAAQSTATAAAATGAANSGLISTLQSQVVKLEGENAMLTSDITEMKAEQTTIKVDAAKVATDLKKFEIGQGITDAGLQGQITKLQTEKADKETTYTKLEVDAYFVAQTDTNTNVSNNLLQLGSSKANNTDVYTITEIDNKLILKADKTYVDTGFNIYGNQLTTLKTRADNIEILNSTQTSQITALQTKDNQFTDVINTILSVNSTQSTDITGLKTRCTNIETLNTSQSNAITSLSTDNANNKSNIASLQTDNATNKSNIATLQTDNTANKNSITVLLTDNTKQNQDILNLQTNDTNQNQVLQIHTANFLDLGDRCKAIEDVDATQQIILDIHTGNFGTINQNFTDIWGRLDTIEAVDFSNVTKRLDYLDQNVGDMMPTVDFNNKWRVNEAVPKIAALETDNTNNKTNLTSLTTRANEQDQTNLTFGGKITTLQTDNTKNKQDIFNVNTNITNINTTLTSYNTRITNLESFLFNFQTRGPGWYKIGDIVTCYGNAQIGGGGQIYANFAVAMVDVFDYIATVRRGANSGGGCDVLYVEAELTRLKITHDFATNAYVDWINWHATGRWK</sequence>